<dbReference type="SUPFAM" id="SSF46785">
    <property type="entry name" value="Winged helix' DNA-binding domain"/>
    <property type="match status" value="1"/>
</dbReference>
<evidence type="ECO:0000256" key="4">
    <source>
        <dbReference type="ARBA" id="ARBA00023163"/>
    </source>
</evidence>
<feature type="domain" description="HTH lysR-type" evidence="6">
    <location>
        <begin position="6"/>
        <end position="63"/>
    </location>
</feature>
<evidence type="ECO:0000313" key="8">
    <source>
        <dbReference type="Proteomes" id="UP000663090"/>
    </source>
</evidence>
<keyword evidence="8" id="KW-1185">Reference proteome</keyword>
<dbReference type="Proteomes" id="UP000663090">
    <property type="component" value="Chromosome"/>
</dbReference>
<evidence type="ECO:0000256" key="3">
    <source>
        <dbReference type="ARBA" id="ARBA00023125"/>
    </source>
</evidence>
<dbReference type="InterPro" id="IPR000847">
    <property type="entry name" value="LysR_HTH_N"/>
</dbReference>
<evidence type="ECO:0000256" key="2">
    <source>
        <dbReference type="ARBA" id="ARBA00023015"/>
    </source>
</evidence>
<organism evidence="7 8">
    <name type="scientific">Myxococcus landrumensis</name>
    <dbReference type="NCBI Taxonomy" id="2813577"/>
    <lineage>
        <taxon>Bacteria</taxon>
        <taxon>Pseudomonadati</taxon>
        <taxon>Myxococcota</taxon>
        <taxon>Myxococcia</taxon>
        <taxon>Myxococcales</taxon>
        <taxon>Cystobacterineae</taxon>
        <taxon>Myxococcaceae</taxon>
        <taxon>Myxococcus</taxon>
    </lineage>
</organism>
<dbReference type="Pfam" id="PF00126">
    <property type="entry name" value="HTH_1"/>
    <property type="match status" value="1"/>
</dbReference>
<comment type="similarity">
    <text evidence="1">Belongs to the LysR transcriptional regulatory family.</text>
</comment>
<dbReference type="InterPro" id="IPR058163">
    <property type="entry name" value="LysR-type_TF_proteobact-type"/>
</dbReference>
<sequence length="318" mass="34101">MAPVSPEWSLYRSFVAVLREGSLSGAARVLGVSQPTLGRHIAALESALGLALFTRSPEGLKPTREAKALRPHAEALAAAADSLFRAASGPLGENEGPVRISASEVFAVEVLPPLLARLREAHPRIVVELQVSNRVEDLLRRDADLAVRVVRPGQDALLATRVGAVEAGLFAHPSYLARHPAPRTTAELLKHALVGFDVGAPYTRVLKLEGRALTREDFSLRTDSDLAMFAAIRSGCGIGGCLVPLGQRSGLVRILPRLFAPSAEVWVVMHEDLRATARCRTVFEALSSGLKELLGVASRKPRETPPHRQVSLGVRGTT</sequence>
<reference evidence="7 8" key="1">
    <citation type="submission" date="2021-02" db="EMBL/GenBank/DDBJ databases">
        <title>De Novo genome assembly of isolated myxobacteria.</title>
        <authorList>
            <person name="Stevens D.C."/>
        </authorList>
    </citation>
    <scope>NUCLEOTIDE SEQUENCE [LARGE SCALE GENOMIC DNA]</scope>
    <source>
        <strain evidence="7 8">SCHIC003</strain>
    </source>
</reference>
<protein>
    <submittedName>
        <fullName evidence="7">LysR family transcriptional regulator</fullName>
    </submittedName>
</protein>
<evidence type="ECO:0000259" key="6">
    <source>
        <dbReference type="PROSITE" id="PS50931"/>
    </source>
</evidence>
<dbReference type="PANTHER" id="PTHR30537">
    <property type="entry name" value="HTH-TYPE TRANSCRIPTIONAL REGULATOR"/>
    <property type="match status" value="1"/>
</dbReference>
<keyword evidence="2" id="KW-0805">Transcription regulation</keyword>
<evidence type="ECO:0000256" key="1">
    <source>
        <dbReference type="ARBA" id="ARBA00009437"/>
    </source>
</evidence>
<dbReference type="Gene3D" id="3.40.190.290">
    <property type="match status" value="1"/>
</dbReference>
<dbReference type="InterPro" id="IPR036390">
    <property type="entry name" value="WH_DNA-bd_sf"/>
</dbReference>
<keyword evidence="3" id="KW-0238">DNA-binding</keyword>
<accession>A0ABX7NG97</accession>
<feature type="region of interest" description="Disordered" evidence="5">
    <location>
        <begin position="298"/>
        <end position="318"/>
    </location>
</feature>
<name>A0ABX7NG97_9BACT</name>
<dbReference type="PANTHER" id="PTHR30537:SF3">
    <property type="entry name" value="TRANSCRIPTIONAL REGULATORY PROTEIN"/>
    <property type="match status" value="1"/>
</dbReference>
<keyword evidence="4" id="KW-0804">Transcription</keyword>
<proteinExistence type="inferred from homology"/>
<dbReference type="EMBL" id="CP071091">
    <property type="protein sequence ID" value="QSQ17428.1"/>
    <property type="molecule type" value="Genomic_DNA"/>
</dbReference>
<gene>
    <name evidence="7" type="ORF">JY572_15840</name>
</gene>
<dbReference type="SUPFAM" id="SSF53850">
    <property type="entry name" value="Periplasmic binding protein-like II"/>
    <property type="match status" value="1"/>
</dbReference>
<evidence type="ECO:0000313" key="7">
    <source>
        <dbReference type="EMBL" id="QSQ17428.1"/>
    </source>
</evidence>
<dbReference type="RefSeq" id="WP_206719049.1">
    <property type="nucleotide sequence ID" value="NZ_CP071091.1"/>
</dbReference>
<dbReference type="InterPro" id="IPR036388">
    <property type="entry name" value="WH-like_DNA-bd_sf"/>
</dbReference>
<dbReference type="PRINTS" id="PR00039">
    <property type="entry name" value="HTHLYSR"/>
</dbReference>
<dbReference type="PROSITE" id="PS50931">
    <property type="entry name" value="HTH_LYSR"/>
    <property type="match status" value="1"/>
</dbReference>
<dbReference type="Gene3D" id="1.10.10.10">
    <property type="entry name" value="Winged helix-like DNA-binding domain superfamily/Winged helix DNA-binding domain"/>
    <property type="match status" value="1"/>
</dbReference>
<evidence type="ECO:0000256" key="5">
    <source>
        <dbReference type="SAM" id="MobiDB-lite"/>
    </source>
</evidence>
<dbReference type="Pfam" id="PF03466">
    <property type="entry name" value="LysR_substrate"/>
    <property type="match status" value="1"/>
</dbReference>
<dbReference type="InterPro" id="IPR005119">
    <property type="entry name" value="LysR_subst-bd"/>
</dbReference>